<dbReference type="InterPro" id="IPR013785">
    <property type="entry name" value="Aldolase_TIM"/>
</dbReference>
<dbReference type="SMART" id="SM01133">
    <property type="entry name" value="DeoC"/>
    <property type="match status" value="1"/>
</dbReference>
<feature type="active site" description="Proton donor/acceptor" evidence="7">
    <location>
        <position position="150"/>
    </location>
</feature>
<dbReference type="GO" id="GO:0004139">
    <property type="term" value="F:deoxyribose-phosphate aldolase activity"/>
    <property type="evidence" value="ECO:0007669"/>
    <property type="project" value="UniProtKB-UniRule"/>
</dbReference>
<accession>A0A6J4PFU8</accession>
<dbReference type="PANTHER" id="PTHR10889:SF1">
    <property type="entry name" value="DEOXYRIBOSE-PHOSPHATE ALDOLASE"/>
    <property type="match status" value="1"/>
</dbReference>
<keyword evidence="2 7" id="KW-0963">Cytoplasm</keyword>
<proteinExistence type="inferred from homology"/>
<dbReference type="InterPro" id="IPR011343">
    <property type="entry name" value="DeoC"/>
</dbReference>
<dbReference type="GO" id="GO:0016052">
    <property type="term" value="P:carbohydrate catabolic process"/>
    <property type="evidence" value="ECO:0007669"/>
    <property type="project" value="TreeGrafter"/>
</dbReference>
<dbReference type="NCBIfam" id="TIGR00126">
    <property type="entry name" value="deoC"/>
    <property type="match status" value="1"/>
</dbReference>
<dbReference type="InterPro" id="IPR028581">
    <property type="entry name" value="DeoC_typeI"/>
</dbReference>
<evidence type="ECO:0000256" key="6">
    <source>
        <dbReference type="ARBA" id="ARBA00056337"/>
    </source>
</evidence>
<reference evidence="8" key="1">
    <citation type="submission" date="2020-02" db="EMBL/GenBank/DDBJ databases">
        <authorList>
            <person name="Meier V. D."/>
        </authorList>
    </citation>
    <scope>NUCLEOTIDE SEQUENCE</scope>
    <source>
        <strain evidence="8">AVDCRST_MAG74</strain>
    </source>
</reference>
<evidence type="ECO:0000256" key="1">
    <source>
        <dbReference type="ARBA" id="ARBA00010936"/>
    </source>
</evidence>
<dbReference type="FunFam" id="3.20.20.70:FF:000044">
    <property type="entry name" value="Deoxyribose-phosphate aldolase"/>
    <property type="match status" value="1"/>
</dbReference>
<dbReference type="GO" id="GO:0006018">
    <property type="term" value="P:2-deoxyribose 1-phosphate catabolic process"/>
    <property type="evidence" value="ECO:0007669"/>
    <property type="project" value="UniProtKB-UniRule"/>
</dbReference>
<evidence type="ECO:0000256" key="7">
    <source>
        <dbReference type="HAMAP-Rule" id="MF_00114"/>
    </source>
</evidence>
<dbReference type="CDD" id="cd00959">
    <property type="entry name" value="DeoC"/>
    <property type="match status" value="1"/>
</dbReference>
<comment type="catalytic activity">
    <reaction evidence="5 7">
        <text>2-deoxy-D-ribose 5-phosphate = D-glyceraldehyde 3-phosphate + acetaldehyde</text>
        <dbReference type="Rhea" id="RHEA:12821"/>
        <dbReference type="ChEBI" id="CHEBI:15343"/>
        <dbReference type="ChEBI" id="CHEBI:59776"/>
        <dbReference type="ChEBI" id="CHEBI:62877"/>
        <dbReference type="EC" id="4.1.2.4"/>
    </reaction>
</comment>
<keyword evidence="4 7" id="KW-0704">Schiff base</keyword>
<sequence>MANLQNGNYETLVEQITDLVLSRLDSGADDYCPSFCSADVRRIVDAGASRIGVVLGQSATAQDWASLVDHTLLKPEASETDIKKLCQEAVQYGFASVCVNPAWVKKAAEFLKGSNVPVCTVIGFPLGATLSDVKAFEARRVIFNGASEVDMVINIGALKSGDDCAVEDDIRHVVTAAHENGVLCKVIIETALLTDDEKVRACLASKNAGADFVKTSTGFAKGGATVEDVQLMRRVVGANLGVKASGGVKGIEDARAMFEAGATRIGASVGVKIAQEAGGVKSNIVAGNY</sequence>
<dbReference type="HAMAP" id="MF_00114">
    <property type="entry name" value="DeoC_type1"/>
    <property type="match status" value="1"/>
</dbReference>
<dbReference type="Gene3D" id="3.20.20.70">
    <property type="entry name" value="Aldolase class I"/>
    <property type="match status" value="1"/>
</dbReference>
<comment type="pathway">
    <text evidence="7">Carbohydrate degradation; 2-deoxy-D-ribose 1-phosphate degradation; D-glyceraldehyde 3-phosphate and acetaldehyde from 2-deoxy-alpha-D-ribose 1-phosphate: step 2/2.</text>
</comment>
<dbReference type="UniPathway" id="UPA00002">
    <property type="reaction ID" value="UER00468"/>
</dbReference>
<feature type="active site" description="Schiff-base intermediate with acetaldehyde" evidence="7">
    <location>
        <position position="214"/>
    </location>
</feature>
<feature type="active site" description="Proton donor/acceptor" evidence="7">
    <location>
        <position position="243"/>
    </location>
</feature>
<evidence type="ECO:0000256" key="4">
    <source>
        <dbReference type="ARBA" id="ARBA00023270"/>
    </source>
</evidence>
<comment type="subcellular location">
    <subcellularLocation>
        <location evidence="7">Cytoplasm</location>
    </subcellularLocation>
</comment>
<protein>
    <recommendedName>
        <fullName evidence="7">Deoxyribose-phosphate aldolase</fullName>
        <shortName evidence="7">DERA</shortName>
        <ecNumber evidence="7">4.1.2.4</ecNumber>
    </recommendedName>
    <alternativeName>
        <fullName evidence="7">2-deoxy-D-ribose 5-phosphate aldolase</fullName>
    </alternativeName>
    <alternativeName>
        <fullName evidence="7">Phosphodeoxyriboaldolase</fullName>
        <shortName evidence="7">Deoxyriboaldolase</shortName>
    </alternativeName>
</protein>
<comment type="similarity">
    <text evidence="1 7">Belongs to the DeoC/FbaB aldolase family. DeoC type 1 subfamily.</text>
</comment>
<evidence type="ECO:0000256" key="3">
    <source>
        <dbReference type="ARBA" id="ARBA00023239"/>
    </source>
</evidence>
<dbReference type="GO" id="GO:0005737">
    <property type="term" value="C:cytoplasm"/>
    <property type="evidence" value="ECO:0007669"/>
    <property type="project" value="UniProtKB-SubCell"/>
</dbReference>
<dbReference type="PANTHER" id="PTHR10889">
    <property type="entry name" value="DEOXYRIBOSE-PHOSPHATE ALDOLASE"/>
    <property type="match status" value="1"/>
</dbReference>
<evidence type="ECO:0000256" key="5">
    <source>
        <dbReference type="ARBA" id="ARBA00048791"/>
    </source>
</evidence>
<dbReference type="GO" id="GO:0009264">
    <property type="term" value="P:deoxyribonucleotide catabolic process"/>
    <property type="evidence" value="ECO:0007669"/>
    <property type="project" value="UniProtKB-UniRule"/>
</dbReference>
<dbReference type="SUPFAM" id="SSF51569">
    <property type="entry name" value="Aldolase"/>
    <property type="match status" value="1"/>
</dbReference>
<comment type="function">
    <text evidence="6 7">Catalyzes a reversible aldol reaction between acetaldehyde and D-glyceraldehyde 3-phosphate to generate 2-deoxy-D-ribose 5-phosphate.</text>
</comment>
<name>A0A6J4PFU8_9BACT</name>
<dbReference type="EC" id="4.1.2.4" evidence="7"/>
<dbReference type="EMBL" id="CADCUR010000224">
    <property type="protein sequence ID" value="CAA9413337.1"/>
    <property type="molecule type" value="Genomic_DNA"/>
</dbReference>
<organism evidence="8">
    <name type="scientific">uncultured Pyrinomonadaceae bacterium</name>
    <dbReference type="NCBI Taxonomy" id="2283094"/>
    <lineage>
        <taxon>Bacteria</taxon>
        <taxon>Pseudomonadati</taxon>
        <taxon>Acidobacteriota</taxon>
        <taxon>Blastocatellia</taxon>
        <taxon>Blastocatellales</taxon>
        <taxon>Pyrinomonadaceae</taxon>
        <taxon>environmental samples</taxon>
    </lineage>
</organism>
<keyword evidence="3 7" id="KW-0456">Lyase</keyword>
<evidence type="ECO:0000313" key="8">
    <source>
        <dbReference type="EMBL" id="CAA9413337.1"/>
    </source>
</evidence>
<evidence type="ECO:0000256" key="2">
    <source>
        <dbReference type="ARBA" id="ARBA00022490"/>
    </source>
</evidence>
<dbReference type="InterPro" id="IPR002915">
    <property type="entry name" value="DeoC/FbaB/LacD_aldolase"/>
</dbReference>
<dbReference type="Pfam" id="PF01791">
    <property type="entry name" value="DeoC"/>
    <property type="match status" value="1"/>
</dbReference>
<gene>
    <name evidence="7" type="primary">deoC</name>
    <name evidence="8" type="ORF">AVDCRST_MAG74-2776</name>
</gene>
<dbReference type="AlphaFoldDB" id="A0A6J4PFU8"/>